<feature type="compositionally biased region" description="Basic and acidic residues" evidence="1">
    <location>
        <begin position="648"/>
        <end position="662"/>
    </location>
</feature>
<feature type="compositionally biased region" description="Low complexity" evidence="1">
    <location>
        <begin position="70"/>
        <end position="84"/>
    </location>
</feature>
<feature type="compositionally biased region" description="Basic and acidic residues" evidence="1">
    <location>
        <begin position="709"/>
        <end position="719"/>
    </location>
</feature>
<comment type="caution">
    <text evidence="2">The sequence shown here is derived from an EMBL/GenBank/DDBJ whole genome shotgun (WGS) entry which is preliminary data.</text>
</comment>
<protein>
    <submittedName>
        <fullName evidence="2">Proteophosphoglycan ppg4</fullName>
    </submittedName>
</protein>
<feature type="compositionally biased region" description="Low complexity" evidence="1">
    <location>
        <begin position="269"/>
        <end position="280"/>
    </location>
</feature>
<gene>
    <name evidence="2" type="ORF">CSOJ01_06869</name>
</gene>
<feature type="compositionally biased region" description="Basic and acidic residues" evidence="1">
    <location>
        <begin position="456"/>
        <end position="466"/>
    </location>
</feature>
<feature type="compositionally biased region" description="Basic and acidic residues" evidence="1">
    <location>
        <begin position="123"/>
        <end position="139"/>
    </location>
</feature>
<feature type="region of interest" description="Disordered" evidence="1">
    <location>
        <begin position="263"/>
        <end position="294"/>
    </location>
</feature>
<feature type="region of interest" description="Disordered" evidence="1">
    <location>
        <begin position="996"/>
        <end position="1026"/>
    </location>
</feature>
<proteinExistence type="predicted"/>
<dbReference type="Proteomes" id="UP000652219">
    <property type="component" value="Unassembled WGS sequence"/>
</dbReference>
<feature type="compositionally biased region" description="Polar residues" evidence="1">
    <location>
        <begin position="838"/>
        <end position="848"/>
    </location>
</feature>
<feature type="region of interest" description="Disordered" evidence="1">
    <location>
        <begin position="647"/>
        <end position="719"/>
    </location>
</feature>
<evidence type="ECO:0000313" key="3">
    <source>
        <dbReference type="Proteomes" id="UP000652219"/>
    </source>
</evidence>
<reference evidence="2 3" key="1">
    <citation type="journal article" date="2020" name="Phytopathology">
        <title>Genome Sequence Resources of Colletotrichum truncatum, C. plurivorum, C. musicola, and C. sojae: Four Species Pathogenic to Soybean (Glycine max).</title>
        <authorList>
            <person name="Rogerio F."/>
            <person name="Boufleur T.R."/>
            <person name="Ciampi-Guillardi M."/>
            <person name="Sukno S.A."/>
            <person name="Thon M.R."/>
            <person name="Massola Junior N.S."/>
            <person name="Baroncelli R."/>
        </authorList>
    </citation>
    <scope>NUCLEOTIDE SEQUENCE [LARGE SCALE GENOMIC DNA]</scope>
    <source>
        <strain evidence="2 3">LFN0009</strain>
    </source>
</reference>
<feature type="compositionally biased region" description="Low complexity" evidence="1">
    <location>
        <begin position="514"/>
        <end position="525"/>
    </location>
</feature>
<sequence length="1042" mass="113513">MGNTQSVESVQQHHTSGGSTVRKSPHKLSKPRVGNHGSSAPPSAAGLLGSNGRTGSASLPPSRSNSRLISQTQSPEPSSPTGPQRGTASRAQTLPPIPPEPESKPESPARDWKRRASLFRSKSSQESRRKDKRRETIMLSPEVDRMSRASSMTWEDHKVMDQARQLQVESWHVPGNRQSINYNLMSYESRRLLNLNEDLTACEENSIMSESKFEARFEVSRNTWKSSHPLQPASTQIARANSDVSLYAPVRRRSMIQTPGLATRITTDSSASRRSSFRHSMPTTPAGGRSRMNSIDTNLQPIATLDEFVSEHEDDLPELLPVPASEPFERALTPSDMDYRPLGAMKFGSLRITNGVASPIPSPDFEPPTTGGWTAEPEQLGESDGMHHKIVATNTLRPIETSFVVRADSGIVASPTTEYQPKPLSKADSGYSSNVSLRSFHAKQPSVGKDQLSHTVPKDAAEERSDANSSPAAGISISIPALGPNNSDSSATDGTSSASSTPPPLPPKDDYLRSSSSNTMTATSARHVIESSAANAARKDGDALLTADKIRSPRDGPHPNSALSIGSGVHRTTKLQRFLSGAGMRGPPVVHDTHPADDAIPSVPQPIQARFEEHSARFPLSSKRLTLRAQASKDTLKTIFSVGSFDAGEARRDPSPAADRKAVASKPASPIDGPAEMPKTPRRRSFQVPSSIAHAAASVMPRRSIHRKPAPDTHAEKPEYVGEARADEIQVGFETAVTDIGNAGESLSKSAFDQAFMALPRNEDTPKPAGRTFTMTAQMERTMGMHLRLHDPMPSTDLLPSPNSQQCSDEGSKRKTSPPVSLHTRSGKNLRKSVTPVRPQSASGSESSYARRKSFSRQSSRENIRSYPSASPGADDDLAVPPIPPMSPRRTSMMLEQQQGMRRQPTEDKWRPTNRRASEFGPPIPRPAMRSASALSPGLSHPQLRHRASYDDHVQQYQGPIARGPQPGGHAASQSGSYYQHQLQKIQHEGWENQEYYSPDSIQPGLSRSRSRSRSVHAHSNPPYRVLHSYNSPAYRNVPIWG</sequence>
<evidence type="ECO:0000256" key="1">
    <source>
        <dbReference type="SAM" id="MobiDB-lite"/>
    </source>
</evidence>
<feature type="compositionally biased region" description="Polar residues" evidence="1">
    <location>
        <begin position="972"/>
        <end position="983"/>
    </location>
</feature>
<organism evidence="2 3">
    <name type="scientific">Colletotrichum sojae</name>
    <dbReference type="NCBI Taxonomy" id="2175907"/>
    <lineage>
        <taxon>Eukaryota</taxon>
        <taxon>Fungi</taxon>
        <taxon>Dikarya</taxon>
        <taxon>Ascomycota</taxon>
        <taxon>Pezizomycotina</taxon>
        <taxon>Sordariomycetes</taxon>
        <taxon>Hypocreomycetidae</taxon>
        <taxon>Glomerellales</taxon>
        <taxon>Glomerellaceae</taxon>
        <taxon>Colletotrichum</taxon>
        <taxon>Colletotrichum orchidearum species complex</taxon>
    </lineage>
</organism>
<feature type="compositionally biased region" description="Basic and acidic residues" evidence="1">
    <location>
        <begin position="101"/>
        <end position="111"/>
    </location>
</feature>
<evidence type="ECO:0000313" key="2">
    <source>
        <dbReference type="EMBL" id="KAF6809476.1"/>
    </source>
</evidence>
<accession>A0A8H6MVA6</accession>
<feature type="compositionally biased region" description="Low complexity" evidence="1">
    <location>
        <begin position="467"/>
        <end position="500"/>
    </location>
</feature>
<feature type="compositionally biased region" description="Polar residues" evidence="1">
    <location>
        <begin position="51"/>
        <end position="69"/>
    </location>
</feature>
<feature type="compositionally biased region" description="Polar residues" evidence="1">
    <location>
        <begin position="1"/>
        <end position="22"/>
    </location>
</feature>
<feature type="region of interest" description="Disordered" evidence="1">
    <location>
        <begin position="961"/>
        <end position="983"/>
    </location>
</feature>
<feature type="compositionally biased region" description="Basic and acidic residues" evidence="1">
    <location>
        <begin position="537"/>
        <end position="557"/>
    </location>
</feature>
<feature type="region of interest" description="Disordered" evidence="1">
    <location>
        <begin position="442"/>
        <end position="569"/>
    </location>
</feature>
<dbReference type="EMBL" id="WIGN01000100">
    <property type="protein sequence ID" value="KAF6809476.1"/>
    <property type="molecule type" value="Genomic_DNA"/>
</dbReference>
<feature type="region of interest" description="Disordered" evidence="1">
    <location>
        <begin position="1"/>
        <end position="139"/>
    </location>
</feature>
<name>A0A8H6MVA6_9PEZI</name>
<feature type="region of interest" description="Disordered" evidence="1">
    <location>
        <begin position="789"/>
        <end position="943"/>
    </location>
</feature>
<keyword evidence="3" id="KW-1185">Reference proteome</keyword>
<dbReference type="AlphaFoldDB" id="A0A8H6MVA6"/>